<dbReference type="InterPro" id="IPR000045">
    <property type="entry name" value="Prepilin_IV_endopep_pep"/>
</dbReference>
<protein>
    <submittedName>
        <fullName evidence="8">Pilus assembly protein CpaA</fullName>
    </submittedName>
</protein>
<dbReference type="Pfam" id="PF01478">
    <property type="entry name" value="Peptidase_A24"/>
    <property type="match status" value="1"/>
</dbReference>
<keyword evidence="5 6" id="KW-0472">Membrane</keyword>
<dbReference type="PANTHER" id="PTHR36506:SF1">
    <property type="entry name" value="PREFLAGELLIN PEPTIDASE"/>
    <property type="match status" value="1"/>
</dbReference>
<evidence type="ECO:0000256" key="2">
    <source>
        <dbReference type="ARBA" id="ARBA00022475"/>
    </source>
</evidence>
<proteinExistence type="predicted"/>
<name>A0A3G4V669_9VIBR</name>
<accession>A0A3G4V669</accession>
<evidence type="ECO:0000256" key="3">
    <source>
        <dbReference type="ARBA" id="ARBA00022692"/>
    </source>
</evidence>
<feature type="transmembrane region" description="Helical" evidence="6">
    <location>
        <begin position="59"/>
        <end position="77"/>
    </location>
</feature>
<dbReference type="EMBL" id="CP033577">
    <property type="protein sequence ID" value="AYV19985.1"/>
    <property type="molecule type" value="Genomic_DNA"/>
</dbReference>
<dbReference type="Gene3D" id="1.20.120.1220">
    <property type="match status" value="1"/>
</dbReference>
<sequence length="152" mass="16869">MHSGDLVFNSILLASIVVLLVLISVSDIRKRTIPNSYIAMLAVLSLSLGFQYYSPEYLFNYFLLITILLTTFYFGWMGGGDVKLIAILALALPSVITVVALWLTMIFGGVLAVVRLSQYRFSLISAKKDQRGLPYGVAISMGFCLPLIYIYI</sequence>
<feature type="transmembrane region" description="Helical" evidence="6">
    <location>
        <begin position="6"/>
        <end position="25"/>
    </location>
</feature>
<organism evidence="8 9">
    <name type="scientific">Vibrio mediterranei</name>
    <dbReference type="NCBI Taxonomy" id="689"/>
    <lineage>
        <taxon>Bacteria</taxon>
        <taxon>Pseudomonadati</taxon>
        <taxon>Pseudomonadota</taxon>
        <taxon>Gammaproteobacteria</taxon>
        <taxon>Vibrionales</taxon>
        <taxon>Vibrionaceae</taxon>
        <taxon>Vibrio</taxon>
    </lineage>
</organism>
<evidence type="ECO:0000256" key="1">
    <source>
        <dbReference type="ARBA" id="ARBA00004651"/>
    </source>
</evidence>
<keyword evidence="2" id="KW-1003">Cell membrane</keyword>
<dbReference type="GO" id="GO:0004190">
    <property type="term" value="F:aspartic-type endopeptidase activity"/>
    <property type="evidence" value="ECO:0007669"/>
    <property type="project" value="InterPro"/>
</dbReference>
<feature type="transmembrane region" description="Helical" evidence="6">
    <location>
        <begin position="133"/>
        <end position="151"/>
    </location>
</feature>
<dbReference type="PANTHER" id="PTHR36506">
    <property type="entry name" value="PREFLAGELLIN PEPTIDASE"/>
    <property type="match status" value="1"/>
</dbReference>
<feature type="transmembrane region" description="Helical" evidence="6">
    <location>
        <begin position="84"/>
        <end position="113"/>
    </location>
</feature>
<keyword evidence="4 6" id="KW-1133">Transmembrane helix</keyword>
<feature type="domain" description="Prepilin type IV endopeptidase peptidase" evidence="7">
    <location>
        <begin position="16"/>
        <end position="113"/>
    </location>
</feature>
<evidence type="ECO:0000313" key="8">
    <source>
        <dbReference type="EMBL" id="AYV19985.1"/>
    </source>
</evidence>
<evidence type="ECO:0000313" key="9">
    <source>
        <dbReference type="Proteomes" id="UP000279760"/>
    </source>
</evidence>
<feature type="transmembrane region" description="Helical" evidence="6">
    <location>
        <begin position="37"/>
        <end position="53"/>
    </location>
</feature>
<dbReference type="InterPro" id="IPR052218">
    <property type="entry name" value="Preflagellin_Peptidase"/>
</dbReference>
<keyword evidence="3 6" id="KW-0812">Transmembrane</keyword>
<dbReference type="GO" id="GO:0005886">
    <property type="term" value="C:plasma membrane"/>
    <property type="evidence" value="ECO:0007669"/>
    <property type="project" value="UniProtKB-SubCell"/>
</dbReference>
<dbReference type="AlphaFoldDB" id="A0A3G4V669"/>
<comment type="subcellular location">
    <subcellularLocation>
        <location evidence="1">Cell membrane</location>
        <topology evidence="1">Multi-pass membrane protein</topology>
    </subcellularLocation>
</comment>
<gene>
    <name evidence="8" type="ORF">ECB94_01135</name>
</gene>
<reference evidence="8 9" key="1">
    <citation type="submission" date="2018-11" db="EMBL/GenBank/DDBJ databases">
        <title>Complete Genome Sequence of Vbrio mediterranei 117-T6: a Potential Pathogen Bacteria Isolated from the Conchocelis of Pyropia.</title>
        <authorList>
            <person name="Liu Q."/>
        </authorList>
    </citation>
    <scope>NUCLEOTIDE SEQUENCE [LARGE SCALE GENOMIC DNA]</scope>
    <source>
        <strain evidence="8 9">117-T6</strain>
    </source>
</reference>
<evidence type="ECO:0000256" key="5">
    <source>
        <dbReference type="ARBA" id="ARBA00023136"/>
    </source>
</evidence>
<evidence type="ECO:0000256" key="4">
    <source>
        <dbReference type="ARBA" id="ARBA00022989"/>
    </source>
</evidence>
<dbReference type="Proteomes" id="UP000279760">
    <property type="component" value="Chromosome 1"/>
</dbReference>
<evidence type="ECO:0000259" key="7">
    <source>
        <dbReference type="Pfam" id="PF01478"/>
    </source>
</evidence>
<evidence type="ECO:0000256" key="6">
    <source>
        <dbReference type="SAM" id="Phobius"/>
    </source>
</evidence>